<proteinExistence type="predicted"/>
<keyword evidence="5" id="KW-1185">Reference proteome</keyword>
<evidence type="ECO:0000256" key="2">
    <source>
        <dbReference type="ARBA" id="ARBA00022840"/>
    </source>
</evidence>
<evidence type="ECO:0000256" key="1">
    <source>
        <dbReference type="ARBA" id="ARBA00022741"/>
    </source>
</evidence>
<dbReference type="SUPFAM" id="SSF52540">
    <property type="entry name" value="P-loop containing nucleoside triphosphate hydrolases"/>
    <property type="match status" value="1"/>
</dbReference>
<keyword evidence="2" id="KW-0067">ATP-binding</keyword>
<organism evidence="4 5">
    <name type="scientific">Paractinoplanes deccanensis</name>
    <dbReference type="NCBI Taxonomy" id="113561"/>
    <lineage>
        <taxon>Bacteria</taxon>
        <taxon>Bacillati</taxon>
        <taxon>Actinomycetota</taxon>
        <taxon>Actinomycetes</taxon>
        <taxon>Micromonosporales</taxon>
        <taxon>Micromonosporaceae</taxon>
        <taxon>Paractinoplanes</taxon>
    </lineage>
</organism>
<dbReference type="Proteomes" id="UP000609879">
    <property type="component" value="Unassembled WGS sequence"/>
</dbReference>
<evidence type="ECO:0000313" key="5">
    <source>
        <dbReference type="Proteomes" id="UP000609879"/>
    </source>
</evidence>
<dbReference type="PROSITE" id="PS00622">
    <property type="entry name" value="HTH_LUXR_1"/>
    <property type="match status" value="1"/>
</dbReference>
<evidence type="ECO:0000313" key="4">
    <source>
        <dbReference type="EMBL" id="GID75027.1"/>
    </source>
</evidence>
<dbReference type="PANTHER" id="PTHR16305">
    <property type="entry name" value="TESTICULAR SOLUBLE ADENYLYL CYCLASE"/>
    <property type="match status" value="1"/>
</dbReference>
<dbReference type="EMBL" id="BOMI01000067">
    <property type="protein sequence ID" value="GID75027.1"/>
    <property type="molecule type" value="Genomic_DNA"/>
</dbReference>
<dbReference type="Gene3D" id="1.10.10.10">
    <property type="entry name" value="Winged helix-like DNA-binding domain superfamily/Winged helix DNA-binding domain"/>
    <property type="match status" value="1"/>
</dbReference>
<dbReference type="Pfam" id="PF00196">
    <property type="entry name" value="GerE"/>
    <property type="match status" value="1"/>
</dbReference>
<dbReference type="InterPro" id="IPR000792">
    <property type="entry name" value="Tscrpt_reg_LuxR_C"/>
</dbReference>
<dbReference type="PANTHER" id="PTHR16305:SF35">
    <property type="entry name" value="TRANSCRIPTIONAL ACTIVATOR DOMAIN"/>
    <property type="match status" value="1"/>
</dbReference>
<dbReference type="Pfam" id="PF13191">
    <property type="entry name" value="AAA_16"/>
    <property type="match status" value="1"/>
</dbReference>
<dbReference type="PRINTS" id="PR00038">
    <property type="entry name" value="HTHLUXR"/>
</dbReference>
<dbReference type="RefSeq" id="WP_203764527.1">
    <property type="nucleotide sequence ID" value="NZ_BAAABO010000036.1"/>
</dbReference>
<dbReference type="PROSITE" id="PS50043">
    <property type="entry name" value="HTH_LUXR_2"/>
    <property type="match status" value="1"/>
</dbReference>
<keyword evidence="1" id="KW-0547">Nucleotide-binding</keyword>
<comment type="caution">
    <text evidence="4">The sequence shown here is derived from an EMBL/GenBank/DDBJ whole genome shotgun (WGS) entry which is preliminary data.</text>
</comment>
<feature type="domain" description="HTH luxR-type" evidence="3">
    <location>
        <begin position="928"/>
        <end position="992"/>
    </location>
</feature>
<evidence type="ECO:0000259" key="3">
    <source>
        <dbReference type="PROSITE" id="PS50043"/>
    </source>
</evidence>
<gene>
    <name evidence="4" type="ORF">Ade02nite_36680</name>
</gene>
<dbReference type="InterPro" id="IPR036388">
    <property type="entry name" value="WH-like_DNA-bd_sf"/>
</dbReference>
<reference evidence="4 5" key="1">
    <citation type="submission" date="2021-01" db="EMBL/GenBank/DDBJ databases">
        <title>Whole genome shotgun sequence of Actinoplanes deccanensis NBRC 13994.</title>
        <authorList>
            <person name="Komaki H."/>
            <person name="Tamura T."/>
        </authorList>
    </citation>
    <scope>NUCLEOTIDE SEQUENCE [LARGE SCALE GENOMIC DNA]</scope>
    <source>
        <strain evidence="4 5">NBRC 13994</strain>
    </source>
</reference>
<dbReference type="CDD" id="cd06170">
    <property type="entry name" value="LuxR_C_like"/>
    <property type="match status" value="1"/>
</dbReference>
<sequence length="992" mass="102501">MLNAPEVHEVAVHGRDAELAAISGLLAEAAAGRGGALVLAGGPGEGRSTLLRAAETMAVPALSAPARIAAAGARAVAEAASWTVVSVPGHADESEVAYGGLQRLLGPFAGAVAELPVEWREPLAAVASGRDPGIGGGRADGVAGGATLPLCLAVVALLRRAGRSAPVLCLFDDAELLDPATRQVIRLVARRLGGAPVALLASVTANAAGHAAAAGLPMRQLRPLGEEACREVLRSHAPGVTEDVVAGLLDIAHANPAALADLATALTPEQRRGYAALPTGLPADSRVRRRFRAQLSGLSPSARVLLLLAATDPDARPVDLLAAAARFPATAGRDARPARLSIVPGRSPATGLYSMSDLDQAERAGLIAVDDDGVRFTPAVVRTVVREHEPAGRRRAAHLALAGALGAAGRRLPALLHVAAVASAPDEELARELLIAAEEAPPKVAAAAQRRAAELSATPGATAAALLAAARSLMAAGRAHEASLLVRRAGKLRGGATVRARARSALAEINLRSAPAEAQDVLLDVAAEMLPADPDGALDALLLAGEACSRTGDSGRYPELARRTAVHFRGDGPAASDASTAGHPWTTADAWRNGYAERANDRAMALHQVVGVADLMTGAEEAAFGHLREVLRLAERTADPAALIRAANTGILLGQDRRAARLAGRAAGLARESGAQALVPAALEVAAFADLAAGRYDHATASALDGAAVARGAGRPDLAGTHLALLGLLAAFVGDRETALERLSATRQADAEVRALGDWADALLDLVAGLPASAAERLARIVSGGGSLILRVAVTPHLLEAAAHLVPGGEAAPATGIFDEWAGRTRQSGWLALRSRCRALVADDHDAAEDHFREALGWHGRDDDPGFARAHTELLYGRHLRRRRRPAEARDHLRRAAGTFQRLDAGPWAEQALRELRAAGAKAATTVNPVGRTPLTAQQERIAGLVAEGATNREVARQLHLSPRTIDHHLRNVFARLGVRSRTELARLLTAG</sequence>
<name>A0ABQ3Y4V5_9ACTN</name>
<dbReference type="InterPro" id="IPR027417">
    <property type="entry name" value="P-loop_NTPase"/>
</dbReference>
<dbReference type="InterPro" id="IPR041664">
    <property type="entry name" value="AAA_16"/>
</dbReference>
<protein>
    <submittedName>
        <fullName evidence="4">Helix-turn-helix transcriptional regulator</fullName>
    </submittedName>
</protein>
<dbReference type="SMART" id="SM00421">
    <property type="entry name" value="HTH_LUXR"/>
    <property type="match status" value="1"/>
</dbReference>
<accession>A0ABQ3Y4V5</accession>
<dbReference type="InterPro" id="IPR016032">
    <property type="entry name" value="Sig_transdc_resp-reg_C-effctor"/>
</dbReference>
<dbReference type="SUPFAM" id="SSF46894">
    <property type="entry name" value="C-terminal effector domain of the bipartite response regulators"/>
    <property type="match status" value="1"/>
</dbReference>